<dbReference type="Proteomes" id="UP000033647">
    <property type="component" value="Unassembled WGS sequence"/>
</dbReference>
<feature type="region of interest" description="Disordered" evidence="1">
    <location>
        <begin position="1"/>
        <end position="38"/>
    </location>
</feature>
<dbReference type="PANTHER" id="PTHR42085">
    <property type="entry name" value="F-BOX DOMAIN-CONTAINING PROTEIN"/>
    <property type="match status" value="1"/>
</dbReference>
<protein>
    <recommendedName>
        <fullName evidence="2">DUF7730 domain-containing protein</fullName>
    </recommendedName>
</protein>
<dbReference type="EMBL" id="LAFY01004417">
    <property type="protein sequence ID" value="KJX93002.1"/>
    <property type="molecule type" value="Genomic_DNA"/>
</dbReference>
<reference evidence="3 4" key="1">
    <citation type="submission" date="2015-03" db="EMBL/GenBank/DDBJ databases">
        <title>RNA-seq based gene annotation and comparative genomics of four Zymoseptoria species reveal species-specific pathogenicity related genes and transposable element activity.</title>
        <authorList>
            <person name="Grandaubert J."/>
            <person name="Bhattacharyya A."/>
            <person name="Stukenbrock E.H."/>
        </authorList>
    </citation>
    <scope>NUCLEOTIDE SEQUENCE [LARGE SCALE GENOMIC DNA]</scope>
    <source>
        <strain evidence="3 4">Zb18110</strain>
    </source>
</reference>
<feature type="region of interest" description="Disordered" evidence="1">
    <location>
        <begin position="66"/>
        <end position="95"/>
    </location>
</feature>
<dbReference type="AlphaFoldDB" id="A0A0F4G7N3"/>
<evidence type="ECO:0000313" key="3">
    <source>
        <dbReference type="EMBL" id="KJX93002.1"/>
    </source>
</evidence>
<keyword evidence="4" id="KW-1185">Reference proteome</keyword>
<dbReference type="Pfam" id="PF24864">
    <property type="entry name" value="DUF7730"/>
    <property type="match status" value="1"/>
</dbReference>
<dbReference type="OrthoDB" id="3637109at2759"/>
<proteinExistence type="predicted"/>
<sequence>MSKRESPTRRVTNIKRETQRKSHNKAEPTHASPPESRLLALPTELRLKVYEHLFTNSIIHVSARNRLTHPSNPRPDIPRLIFNPSTNDSPQAHPKSKYIHSLRSPSLGILSTCHLFRKEALPLLYATATFQITGTLEVGLEWLGSLTVQEKKTIKKLRLKTHGIAVGTESDFPSVHEVCRREKRCLLWFDSDRRFRGVGMGVLKVSQGKFGGER</sequence>
<dbReference type="PANTHER" id="PTHR42085:SF1">
    <property type="entry name" value="F-BOX DOMAIN-CONTAINING PROTEIN"/>
    <property type="match status" value="1"/>
</dbReference>
<gene>
    <name evidence="3" type="ORF">TI39_contig4458g00003</name>
</gene>
<name>A0A0F4G7N3_9PEZI</name>
<comment type="caution">
    <text evidence="3">The sequence shown here is derived from an EMBL/GenBank/DDBJ whole genome shotgun (WGS) entry which is preliminary data.</text>
</comment>
<dbReference type="InterPro" id="IPR056632">
    <property type="entry name" value="DUF7730"/>
</dbReference>
<feature type="compositionally biased region" description="Basic and acidic residues" evidence="1">
    <location>
        <begin position="1"/>
        <end position="28"/>
    </location>
</feature>
<evidence type="ECO:0000259" key="2">
    <source>
        <dbReference type="Pfam" id="PF24864"/>
    </source>
</evidence>
<organism evidence="3 4">
    <name type="scientific">Zymoseptoria brevis</name>
    <dbReference type="NCBI Taxonomy" id="1047168"/>
    <lineage>
        <taxon>Eukaryota</taxon>
        <taxon>Fungi</taxon>
        <taxon>Dikarya</taxon>
        <taxon>Ascomycota</taxon>
        <taxon>Pezizomycotina</taxon>
        <taxon>Dothideomycetes</taxon>
        <taxon>Dothideomycetidae</taxon>
        <taxon>Mycosphaerellales</taxon>
        <taxon>Mycosphaerellaceae</taxon>
        <taxon>Zymoseptoria</taxon>
    </lineage>
</organism>
<evidence type="ECO:0000256" key="1">
    <source>
        <dbReference type="SAM" id="MobiDB-lite"/>
    </source>
</evidence>
<evidence type="ECO:0000313" key="4">
    <source>
        <dbReference type="Proteomes" id="UP000033647"/>
    </source>
</evidence>
<feature type="domain" description="DUF7730" evidence="2">
    <location>
        <begin position="34"/>
        <end position="161"/>
    </location>
</feature>
<dbReference type="InterPro" id="IPR038883">
    <property type="entry name" value="AN11006-like"/>
</dbReference>
<accession>A0A0F4G7N3</accession>